<proteinExistence type="predicted"/>
<dbReference type="Proteomes" id="UP000051802">
    <property type="component" value="Unassembled WGS sequence"/>
</dbReference>
<dbReference type="GO" id="GO:0009190">
    <property type="term" value="P:cyclic nucleotide biosynthetic process"/>
    <property type="evidence" value="ECO:0007669"/>
    <property type="project" value="InterPro"/>
</dbReference>
<dbReference type="InterPro" id="IPR001054">
    <property type="entry name" value="A/G_cyclase"/>
</dbReference>
<dbReference type="InterPro" id="IPR019734">
    <property type="entry name" value="TPR_rpt"/>
</dbReference>
<evidence type="ECO:0000256" key="1">
    <source>
        <dbReference type="PROSITE-ProRule" id="PRU00339"/>
    </source>
</evidence>
<dbReference type="PROSITE" id="PS50005">
    <property type="entry name" value="TPR"/>
    <property type="match status" value="1"/>
</dbReference>
<accession>A0A0R0A5J7</accession>
<dbReference type="InterPro" id="IPR030966">
    <property type="entry name" value="Mod_pep_cyc"/>
</dbReference>
<dbReference type="OrthoDB" id="5928393at2"/>
<dbReference type="Gene3D" id="3.40.50.10610">
    <property type="entry name" value="ABC-type transport auxiliary lipoprotein component"/>
    <property type="match status" value="1"/>
</dbReference>
<evidence type="ECO:0000313" key="3">
    <source>
        <dbReference type="Proteomes" id="UP000051802"/>
    </source>
</evidence>
<dbReference type="CDD" id="cd07302">
    <property type="entry name" value="CHD"/>
    <property type="match status" value="1"/>
</dbReference>
<dbReference type="Gene3D" id="3.30.70.1230">
    <property type="entry name" value="Nucleotide cyclase"/>
    <property type="match status" value="1"/>
</dbReference>
<keyword evidence="3" id="KW-1185">Reference proteome</keyword>
<dbReference type="STRING" id="676599.ARC20_01580"/>
<sequence>MDGVPQPLADSPQLRTLLLTDLCDSTELVERLGDAAAAELFREHDTLVLRLQQQSRGRLIDRSDGLLLLFERPIDGLGFALDYQQGLRELGHARGLRLLARAGLHVGEVLTWRNSEEAVQIGAKPLEVEGLAKPVAARLMALARPGQILLSAVAESLTQRASRELGERGERLLWKSHGHWRFKGMPTRMEVYEVGEIGLTPLRAPKSTPKAWRDIPLWRRPAALVAEAAVVATIVVGGWFFTRPEPAIAFAERDWVVVGDMRNLTGDTLLDDSLQQAFRISLEQSRYVNVVSERRSRQALTMMRKDPSGLLVNRELASEIALRSGAVAVLMPTVADIGGHTRVSVEVVNPSTQENVFVVSAEGRGGDASLRAIDAVTVELRERLGEAAITAKASRPLPEVTTSSIEALRAYALGQDRFDNGDTKTAIGFYRKAIELDPQFALAWLAQVRCYFVLNDSKSGLAALETAKSLSSRLPPREAMYLDGWSKELLAQDQALEAWTQMAAMYPDYAPAQHNVSIRLMGENRFKEALPYSINAVGVSSDLPSVGLDQLARVKLGLGDFDGAIAAANQARAAGYQASGRRIAMAAAAKRDYSLAEQALSGTEGPDSHASIERTSVAIDQGRWAEALQYAQAGLDVSGDKEAFSYRRAQFLVAIAEANMKMDPELRLRKSGALSVAALDKEGSRDVIDDANLGLSVAIFAARQGDTKLAKQLLSEISARAKKLPGLGGNRVFNELSAVADAWISLNAGDVAAAQRSVLPYMDDISRYQTRVVAMEAMKRAGDAAGAQQQQSWLRSRRGLAYAEFECGYCLQAMNVKDSNQGLVSHSAPVTGVALP</sequence>
<gene>
    <name evidence="2" type="ORF">ARC20_01580</name>
</gene>
<dbReference type="SMART" id="SM00028">
    <property type="entry name" value="TPR"/>
    <property type="match status" value="4"/>
</dbReference>
<keyword evidence="1" id="KW-0802">TPR repeat</keyword>
<dbReference type="Gene3D" id="1.25.40.10">
    <property type="entry name" value="Tetratricopeptide repeat domain"/>
    <property type="match status" value="2"/>
</dbReference>
<dbReference type="SUPFAM" id="SSF48452">
    <property type="entry name" value="TPR-like"/>
    <property type="match status" value="1"/>
</dbReference>
<dbReference type="PANTHER" id="PTHR43081">
    <property type="entry name" value="ADENYLATE CYCLASE, TERMINAL-DIFFERENTIATION SPECIFIC-RELATED"/>
    <property type="match status" value="1"/>
</dbReference>
<dbReference type="InterPro" id="IPR011990">
    <property type="entry name" value="TPR-like_helical_dom_sf"/>
</dbReference>
<dbReference type="InterPro" id="IPR050697">
    <property type="entry name" value="Adenylyl/Guanylyl_Cyclase_3/4"/>
</dbReference>
<feature type="repeat" description="TPR" evidence="1">
    <location>
        <begin position="407"/>
        <end position="440"/>
    </location>
</feature>
<dbReference type="SUPFAM" id="SSF55073">
    <property type="entry name" value="Nucleotide cyclase"/>
    <property type="match status" value="1"/>
</dbReference>
<protein>
    <submittedName>
        <fullName evidence="2">Uncharacterized protein</fullName>
    </submittedName>
</protein>
<dbReference type="AlphaFoldDB" id="A0A0R0A5J7"/>
<evidence type="ECO:0000313" key="2">
    <source>
        <dbReference type="EMBL" id="KRG40459.1"/>
    </source>
</evidence>
<dbReference type="NCBIfam" id="TIGR04510">
    <property type="entry name" value="mod_pep_cyc"/>
    <property type="match status" value="1"/>
</dbReference>
<comment type="caution">
    <text evidence="2">The sequence shown here is derived from an EMBL/GenBank/DDBJ whole genome shotgun (WGS) entry which is preliminary data.</text>
</comment>
<dbReference type="PANTHER" id="PTHR43081:SF1">
    <property type="entry name" value="ADENYLATE CYCLASE, TERMINAL-DIFFERENTIATION SPECIFIC"/>
    <property type="match status" value="1"/>
</dbReference>
<dbReference type="RefSeq" id="WP_057647849.1">
    <property type="nucleotide sequence ID" value="NZ_LLXU01000098.1"/>
</dbReference>
<organism evidence="2 3">
    <name type="scientific">Stenotrophomonas panacihumi</name>
    <dbReference type="NCBI Taxonomy" id="676599"/>
    <lineage>
        <taxon>Bacteria</taxon>
        <taxon>Pseudomonadati</taxon>
        <taxon>Pseudomonadota</taxon>
        <taxon>Gammaproteobacteria</taxon>
        <taxon>Lysobacterales</taxon>
        <taxon>Lysobacteraceae</taxon>
        <taxon>Stenotrophomonas</taxon>
    </lineage>
</organism>
<name>A0A0R0A5J7_9GAMM</name>
<dbReference type="GO" id="GO:0004016">
    <property type="term" value="F:adenylate cyclase activity"/>
    <property type="evidence" value="ECO:0007669"/>
    <property type="project" value="UniProtKB-ARBA"/>
</dbReference>
<reference evidence="2 3" key="1">
    <citation type="submission" date="2015-10" db="EMBL/GenBank/DDBJ databases">
        <title>Genome sequencing and analysis of members of genus Stenotrophomonas.</title>
        <authorList>
            <person name="Patil P.P."/>
            <person name="Midha S."/>
            <person name="Patil P.B."/>
        </authorList>
    </citation>
    <scope>NUCLEOTIDE SEQUENCE [LARGE SCALE GENOMIC DNA]</scope>
    <source>
        <strain evidence="2 3">JCM 16536</strain>
    </source>
</reference>
<dbReference type="InterPro" id="IPR029787">
    <property type="entry name" value="Nucleotide_cyclase"/>
</dbReference>
<dbReference type="EMBL" id="LLXU01000098">
    <property type="protein sequence ID" value="KRG40459.1"/>
    <property type="molecule type" value="Genomic_DNA"/>
</dbReference>
<dbReference type="GO" id="GO:0035556">
    <property type="term" value="P:intracellular signal transduction"/>
    <property type="evidence" value="ECO:0007669"/>
    <property type="project" value="InterPro"/>
</dbReference>